<dbReference type="Proteomes" id="UP000001514">
    <property type="component" value="Unassembled WGS sequence"/>
</dbReference>
<dbReference type="OrthoDB" id="417891at2759"/>
<name>D8RNT2_SELML</name>
<dbReference type="InterPro" id="IPR036291">
    <property type="entry name" value="NAD(P)-bd_dom_sf"/>
</dbReference>
<reference evidence="1 2" key="1">
    <citation type="journal article" date="2011" name="Science">
        <title>The Selaginella genome identifies genetic changes associated with the evolution of vascular plants.</title>
        <authorList>
            <person name="Banks J.A."/>
            <person name="Nishiyama T."/>
            <person name="Hasebe M."/>
            <person name="Bowman J.L."/>
            <person name="Gribskov M."/>
            <person name="dePamphilis C."/>
            <person name="Albert V.A."/>
            <person name="Aono N."/>
            <person name="Aoyama T."/>
            <person name="Ambrose B.A."/>
            <person name="Ashton N.W."/>
            <person name="Axtell M.J."/>
            <person name="Barker E."/>
            <person name="Barker M.S."/>
            <person name="Bennetzen J.L."/>
            <person name="Bonawitz N.D."/>
            <person name="Chapple C."/>
            <person name="Cheng C."/>
            <person name="Correa L.G."/>
            <person name="Dacre M."/>
            <person name="DeBarry J."/>
            <person name="Dreyer I."/>
            <person name="Elias M."/>
            <person name="Engstrom E.M."/>
            <person name="Estelle M."/>
            <person name="Feng L."/>
            <person name="Finet C."/>
            <person name="Floyd S.K."/>
            <person name="Frommer W.B."/>
            <person name="Fujita T."/>
            <person name="Gramzow L."/>
            <person name="Gutensohn M."/>
            <person name="Harholt J."/>
            <person name="Hattori M."/>
            <person name="Heyl A."/>
            <person name="Hirai T."/>
            <person name="Hiwatashi Y."/>
            <person name="Ishikawa M."/>
            <person name="Iwata M."/>
            <person name="Karol K.G."/>
            <person name="Koehler B."/>
            <person name="Kolukisaoglu U."/>
            <person name="Kubo M."/>
            <person name="Kurata T."/>
            <person name="Lalonde S."/>
            <person name="Li K."/>
            <person name="Li Y."/>
            <person name="Litt A."/>
            <person name="Lyons E."/>
            <person name="Manning G."/>
            <person name="Maruyama T."/>
            <person name="Michael T.P."/>
            <person name="Mikami K."/>
            <person name="Miyazaki S."/>
            <person name="Morinaga S."/>
            <person name="Murata T."/>
            <person name="Mueller-Roeber B."/>
            <person name="Nelson D.R."/>
            <person name="Obara M."/>
            <person name="Oguri Y."/>
            <person name="Olmstead R.G."/>
            <person name="Onodera N."/>
            <person name="Petersen B.L."/>
            <person name="Pils B."/>
            <person name="Prigge M."/>
            <person name="Rensing S.A."/>
            <person name="Riano-Pachon D.M."/>
            <person name="Roberts A.W."/>
            <person name="Sato Y."/>
            <person name="Scheller H.V."/>
            <person name="Schulz B."/>
            <person name="Schulz C."/>
            <person name="Shakirov E.V."/>
            <person name="Shibagaki N."/>
            <person name="Shinohara N."/>
            <person name="Shippen D.E."/>
            <person name="Soerensen I."/>
            <person name="Sotooka R."/>
            <person name="Sugimoto N."/>
            <person name="Sugita M."/>
            <person name="Sumikawa N."/>
            <person name="Tanurdzic M."/>
            <person name="Theissen G."/>
            <person name="Ulvskov P."/>
            <person name="Wakazuki S."/>
            <person name="Weng J.K."/>
            <person name="Willats W.W."/>
            <person name="Wipf D."/>
            <person name="Wolf P.G."/>
            <person name="Yang L."/>
            <person name="Zimmer A.D."/>
            <person name="Zhu Q."/>
            <person name="Mitros T."/>
            <person name="Hellsten U."/>
            <person name="Loque D."/>
            <person name="Otillar R."/>
            <person name="Salamov A."/>
            <person name="Schmutz J."/>
            <person name="Shapiro H."/>
            <person name="Lindquist E."/>
            <person name="Lucas S."/>
            <person name="Rokhsar D."/>
            <person name="Grigoriev I.V."/>
        </authorList>
    </citation>
    <scope>NUCLEOTIDE SEQUENCE [LARGE SCALE GENOMIC DNA]</scope>
</reference>
<dbReference type="InterPro" id="IPR052992">
    <property type="entry name" value="SDR_member_12"/>
</dbReference>
<dbReference type="EMBL" id="GL377585">
    <property type="protein sequence ID" value="EFJ26135.1"/>
    <property type="molecule type" value="Genomic_DNA"/>
</dbReference>
<dbReference type="Gramene" id="EFJ26135">
    <property type="protein sequence ID" value="EFJ26135"/>
    <property type="gene ID" value="SELMODRAFT_270991"/>
</dbReference>
<keyword evidence="2" id="KW-1185">Reference proteome</keyword>
<dbReference type="SUPFAM" id="SSF51735">
    <property type="entry name" value="NAD(P)-binding Rossmann-fold domains"/>
    <property type="match status" value="1"/>
</dbReference>
<dbReference type="InterPro" id="IPR002347">
    <property type="entry name" value="SDR_fam"/>
</dbReference>
<organism evidence="2">
    <name type="scientific">Selaginella moellendorffii</name>
    <name type="common">Spikemoss</name>
    <dbReference type="NCBI Taxonomy" id="88036"/>
    <lineage>
        <taxon>Eukaryota</taxon>
        <taxon>Viridiplantae</taxon>
        <taxon>Streptophyta</taxon>
        <taxon>Embryophyta</taxon>
        <taxon>Tracheophyta</taxon>
        <taxon>Lycopodiopsida</taxon>
        <taxon>Selaginellales</taxon>
        <taxon>Selaginellaceae</taxon>
        <taxon>Selaginella</taxon>
    </lineage>
</organism>
<dbReference type="Gene3D" id="3.40.50.720">
    <property type="entry name" value="NAD(P)-binding Rossmann-like Domain"/>
    <property type="match status" value="1"/>
</dbReference>
<dbReference type="PANTHER" id="PTHR44656:SF7">
    <property type="entry name" value="DEHYDROGENASE_REDUCTASE SDR FAMILY MEMBER 12"/>
    <property type="match status" value="1"/>
</dbReference>
<evidence type="ECO:0000313" key="2">
    <source>
        <dbReference type="Proteomes" id="UP000001514"/>
    </source>
</evidence>
<dbReference type="AlphaFoldDB" id="D8RNT2"/>
<proteinExistence type="predicted"/>
<protein>
    <recommendedName>
        <fullName evidence="3">Dehydrogenase/reductase SDR family member 12</fullName>
    </recommendedName>
</protein>
<dbReference type="PRINTS" id="PR00081">
    <property type="entry name" value="GDHRDH"/>
</dbReference>
<gene>
    <name evidence="1" type="ORF">SELMODRAFT_270991</name>
</gene>
<evidence type="ECO:0000313" key="1">
    <source>
        <dbReference type="EMBL" id="EFJ26135.1"/>
    </source>
</evidence>
<dbReference type="KEGG" id="smo:SELMODRAFT_270991"/>
<dbReference type="Pfam" id="PF00106">
    <property type="entry name" value="adh_short"/>
    <property type="match status" value="1"/>
</dbReference>
<evidence type="ECO:0008006" key="3">
    <source>
        <dbReference type="Google" id="ProtNLM"/>
    </source>
</evidence>
<dbReference type="STRING" id="88036.D8RNT2"/>
<dbReference type="PANTHER" id="PTHR44656">
    <property type="entry name" value="DEHYDROGENASE/REDUCTASE SDR FAMILY MEMBER 12"/>
    <property type="match status" value="1"/>
</dbReference>
<dbReference type="FunCoup" id="D8RNT2">
    <property type="interactions" value="29"/>
</dbReference>
<sequence length="330" mass="36264">MWIVEAYRTLAFSLYGTLHFTRSAFLKHAAGFKKEDLDVDMAGKNCVVTGANTGIGFASAEALAARGANVFLVCRNKEKGEKAVSEIKSKTGNDKVELELCDLSSLKEVKELATRFLSMDRPLYVLVNNAGLMEHERKTTVDGLELNFAVNIAASYTLTELLMPALEKAAPESRVVTVSSGGMYGSSLTEDLQYSDDKFNGLVQYSRNKRLQIAMTENWAKLYGSKGVGFYTMHPGWVDTEGVAKSLSSFREKFQGKLRTIDQGADTIVWLSLQPNSKLKSGEFYFDRALAPKHLAACGTGYKPQLAAKIISKVRQICGLDAPVREENVA</sequence>
<accession>D8RNT2</accession>
<dbReference type="eggNOG" id="KOG1208">
    <property type="taxonomic scope" value="Eukaryota"/>
</dbReference>
<dbReference type="OMA" id="TYIMTTA"/>
<dbReference type="InParanoid" id="D8RNT2"/>
<dbReference type="HOGENOM" id="CLU_010194_44_8_1"/>